<evidence type="ECO:0000313" key="6">
    <source>
        <dbReference type="EMBL" id="KAE9298861.1"/>
    </source>
</evidence>
<evidence type="ECO:0000313" key="7">
    <source>
        <dbReference type="Proteomes" id="UP000429523"/>
    </source>
</evidence>
<dbReference type="EMBL" id="QXGC01000726">
    <property type="protein sequence ID" value="KAE9223134.1"/>
    <property type="molecule type" value="Genomic_DNA"/>
</dbReference>
<dbReference type="EMBL" id="QXGA01000949">
    <property type="protein sequence ID" value="KAE9134395.1"/>
    <property type="molecule type" value="Genomic_DNA"/>
</dbReference>
<dbReference type="EMBL" id="QXGF01001141">
    <property type="protein sequence ID" value="KAE8932243.1"/>
    <property type="molecule type" value="Genomic_DNA"/>
</dbReference>
<organism evidence="2 10">
    <name type="scientific">Phytophthora fragariae</name>
    <dbReference type="NCBI Taxonomy" id="53985"/>
    <lineage>
        <taxon>Eukaryota</taxon>
        <taxon>Sar</taxon>
        <taxon>Stramenopiles</taxon>
        <taxon>Oomycota</taxon>
        <taxon>Peronosporomycetes</taxon>
        <taxon>Peronosporales</taxon>
        <taxon>Peronosporaceae</taxon>
        <taxon>Phytophthora</taxon>
    </lineage>
</organism>
<accession>A0A6A3Q6D2</accession>
<evidence type="ECO:0000313" key="12">
    <source>
        <dbReference type="Proteomes" id="UP000488956"/>
    </source>
</evidence>
<dbReference type="Proteomes" id="UP000488956">
    <property type="component" value="Unassembled WGS sequence"/>
</dbReference>
<comment type="caution">
    <text evidence="2">The sequence shown here is derived from an EMBL/GenBank/DDBJ whole genome shotgun (WGS) entry which is preliminary data.</text>
</comment>
<gene>
    <name evidence="6" type="ORF">PF001_g15731</name>
    <name evidence="5" type="ORF">PF004_g12606</name>
    <name evidence="4" type="ORF">PF006_g14836</name>
    <name evidence="2" type="ORF">PF007_g27270</name>
    <name evidence="1" type="ORF">PF009_g17724</name>
    <name evidence="3" type="ORF">PF010_g15927</name>
</gene>
<evidence type="ECO:0000313" key="1">
    <source>
        <dbReference type="EMBL" id="KAE8932243.1"/>
    </source>
</evidence>
<dbReference type="EMBL" id="QXFZ01003360">
    <property type="protein sequence ID" value="KAE9069564.1"/>
    <property type="molecule type" value="Genomic_DNA"/>
</dbReference>
<evidence type="ECO:0000313" key="3">
    <source>
        <dbReference type="EMBL" id="KAE9097548.1"/>
    </source>
</evidence>
<evidence type="ECO:0000313" key="10">
    <source>
        <dbReference type="Proteomes" id="UP000441208"/>
    </source>
</evidence>
<name>A0A6A3Q6D2_9STRA</name>
<dbReference type="AlphaFoldDB" id="A0A6A3Q6D2"/>
<sequence>MLQDTGAFFSTTLQASLCTATVCSAGDFVCPNVFSTASWKR</sequence>
<proteinExistence type="predicted"/>
<dbReference type="Proteomes" id="UP000429523">
    <property type="component" value="Unassembled WGS sequence"/>
</dbReference>
<evidence type="ECO:0000313" key="2">
    <source>
        <dbReference type="EMBL" id="KAE9069564.1"/>
    </source>
</evidence>
<evidence type="ECO:0000313" key="8">
    <source>
        <dbReference type="Proteomes" id="UP000437068"/>
    </source>
</evidence>
<evidence type="ECO:0000313" key="11">
    <source>
        <dbReference type="Proteomes" id="UP000476176"/>
    </source>
</evidence>
<evidence type="ECO:0000313" key="9">
    <source>
        <dbReference type="Proteomes" id="UP000440732"/>
    </source>
</evidence>
<protein>
    <submittedName>
        <fullName evidence="2">Uncharacterized protein</fullName>
    </submittedName>
</protein>
<evidence type="ECO:0000313" key="4">
    <source>
        <dbReference type="EMBL" id="KAE9134395.1"/>
    </source>
</evidence>
<dbReference type="EMBL" id="QXGE01001038">
    <property type="protein sequence ID" value="KAE9298861.1"/>
    <property type="molecule type" value="Genomic_DNA"/>
</dbReference>
<dbReference type="EMBL" id="QXFX01001063">
    <property type="protein sequence ID" value="KAE9097548.1"/>
    <property type="molecule type" value="Genomic_DNA"/>
</dbReference>
<reference evidence="7 8" key="1">
    <citation type="submission" date="2018-08" db="EMBL/GenBank/DDBJ databases">
        <title>Genomic investigation of the strawberry pathogen Phytophthora fragariae indicates pathogenicity is determined by transcriptional variation in three key races.</title>
        <authorList>
            <person name="Adams T.M."/>
            <person name="Armitage A.D."/>
            <person name="Sobczyk M.K."/>
            <person name="Bates H.J."/>
            <person name="Dunwell J.M."/>
            <person name="Nellist C.F."/>
            <person name="Harrison R.J."/>
        </authorList>
    </citation>
    <scope>NUCLEOTIDE SEQUENCE [LARGE SCALE GENOMIC DNA]</scope>
    <source>
        <strain evidence="6 8">A4</strain>
        <strain evidence="5 11">BC-23</strain>
        <strain evidence="4 9">NOV-5</strain>
        <strain evidence="2 10">NOV-71</strain>
        <strain evidence="1 7">NOV-9</strain>
        <strain evidence="3 12">ONT-3</strain>
    </source>
</reference>
<evidence type="ECO:0000313" key="5">
    <source>
        <dbReference type="EMBL" id="KAE9223134.1"/>
    </source>
</evidence>
<dbReference type="Proteomes" id="UP000476176">
    <property type="component" value="Unassembled WGS sequence"/>
</dbReference>
<dbReference type="Proteomes" id="UP000437068">
    <property type="component" value="Unassembled WGS sequence"/>
</dbReference>
<dbReference type="Proteomes" id="UP000441208">
    <property type="component" value="Unassembled WGS sequence"/>
</dbReference>
<dbReference type="Proteomes" id="UP000440732">
    <property type="component" value="Unassembled WGS sequence"/>
</dbReference>